<dbReference type="InterPro" id="IPR017853">
    <property type="entry name" value="GH"/>
</dbReference>
<comment type="caution">
    <text evidence="2">The sequence shown here is derived from an EMBL/GenBank/DDBJ whole genome shotgun (WGS) entry which is preliminary data.</text>
</comment>
<protein>
    <recommendedName>
        <fullName evidence="4">Lipoprotein</fullName>
    </recommendedName>
</protein>
<keyword evidence="3" id="KW-1185">Reference proteome</keyword>
<name>A0AAD4C3A3_BOLED</name>
<dbReference type="Proteomes" id="UP001194468">
    <property type="component" value="Unassembled WGS sequence"/>
</dbReference>
<gene>
    <name evidence="2" type="ORF">L210DRAFT_3500996</name>
</gene>
<accession>A0AAD4C3A3</accession>
<proteinExistence type="predicted"/>
<organism evidence="2 3">
    <name type="scientific">Boletus edulis BED1</name>
    <dbReference type="NCBI Taxonomy" id="1328754"/>
    <lineage>
        <taxon>Eukaryota</taxon>
        <taxon>Fungi</taxon>
        <taxon>Dikarya</taxon>
        <taxon>Basidiomycota</taxon>
        <taxon>Agaricomycotina</taxon>
        <taxon>Agaricomycetes</taxon>
        <taxon>Agaricomycetidae</taxon>
        <taxon>Boletales</taxon>
        <taxon>Boletineae</taxon>
        <taxon>Boletaceae</taxon>
        <taxon>Boletoideae</taxon>
        <taxon>Boletus</taxon>
    </lineage>
</organism>
<dbReference type="AlphaFoldDB" id="A0AAD4C3A3"/>
<evidence type="ECO:0008006" key="4">
    <source>
        <dbReference type="Google" id="ProtNLM"/>
    </source>
</evidence>
<keyword evidence="1" id="KW-0732">Signal</keyword>
<evidence type="ECO:0000256" key="1">
    <source>
        <dbReference type="SAM" id="SignalP"/>
    </source>
</evidence>
<dbReference type="EMBL" id="WHUW01000004">
    <property type="protein sequence ID" value="KAF8447262.1"/>
    <property type="molecule type" value="Genomic_DNA"/>
</dbReference>
<reference evidence="2" key="1">
    <citation type="submission" date="2019-10" db="EMBL/GenBank/DDBJ databases">
        <authorList>
            <consortium name="DOE Joint Genome Institute"/>
            <person name="Kuo A."/>
            <person name="Miyauchi S."/>
            <person name="Kiss E."/>
            <person name="Drula E."/>
            <person name="Kohler A."/>
            <person name="Sanchez-Garcia M."/>
            <person name="Andreopoulos B."/>
            <person name="Barry K.W."/>
            <person name="Bonito G."/>
            <person name="Buee M."/>
            <person name="Carver A."/>
            <person name="Chen C."/>
            <person name="Cichocki N."/>
            <person name="Clum A."/>
            <person name="Culley D."/>
            <person name="Crous P.W."/>
            <person name="Fauchery L."/>
            <person name="Girlanda M."/>
            <person name="Hayes R."/>
            <person name="Keri Z."/>
            <person name="LaButti K."/>
            <person name="Lipzen A."/>
            <person name="Lombard V."/>
            <person name="Magnuson J."/>
            <person name="Maillard F."/>
            <person name="Morin E."/>
            <person name="Murat C."/>
            <person name="Nolan M."/>
            <person name="Ohm R."/>
            <person name="Pangilinan J."/>
            <person name="Pereira M."/>
            <person name="Perotto S."/>
            <person name="Peter M."/>
            <person name="Riley R."/>
            <person name="Sitrit Y."/>
            <person name="Stielow B."/>
            <person name="Szollosi G."/>
            <person name="Zifcakova L."/>
            <person name="Stursova M."/>
            <person name="Spatafora J.W."/>
            <person name="Tedersoo L."/>
            <person name="Vaario L.-M."/>
            <person name="Yamada A."/>
            <person name="Yan M."/>
            <person name="Wang P."/>
            <person name="Xu J."/>
            <person name="Bruns T."/>
            <person name="Baldrian P."/>
            <person name="Vilgalys R."/>
            <person name="Henrissat B."/>
            <person name="Grigoriev I.V."/>
            <person name="Hibbett D."/>
            <person name="Nagy L.G."/>
            <person name="Martin F.M."/>
        </authorList>
    </citation>
    <scope>NUCLEOTIDE SEQUENCE</scope>
    <source>
        <strain evidence="2">BED1</strain>
    </source>
</reference>
<dbReference type="SUPFAM" id="SSF51445">
    <property type="entry name" value="(Trans)glycosidases"/>
    <property type="match status" value="1"/>
</dbReference>
<evidence type="ECO:0000313" key="3">
    <source>
        <dbReference type="Proteomes" id="UP001194468"/>
    </source>
</evidence>
<evidence type="ECO:0000313" key="2">
    <source>
        <dbReference type="EMBL" id="KAF8447262.1"/>
    </source>
</evidence>
<sequence length="117" mass="12750">MKKLTFLALLSSLVDPLFGLLVTCTVASSTVPTTKPTVTFPPAGSIPKDISPQGLEELWNLVGNKPSSIFLNLSLPEGFIFGVATMSSHQPVIDYHLSVGVEPVVTLYHWEIRDEVR</sequence>
<reference evidence="2" key="2">
    <citation type="journal article" date="2020" name="Nat. Commun.">
        <title>Large-scale genome sequencing of mycorrhizal fungi provides insights into the early evolution of symbiotic traits.</title>
        <authorList>
            <person name="Miyauchi S."/>
            <person name="Kiss E."/>
            <person name="Kuo A."/>
            <person name="Drula E."/>
            <person name="Kohler A."/>
            <person name="Sanchez-Garcia M."/>
            <person name="Morin E."/>
            <person name="Andreopoulos B."/>
            <person name="Barry K.W."/>
            <person name="Bonito G."/>
            <person name="Buee M."/>
            <person name="Carver A."/>
            <person name="Chen C."/>
            <person name="Cichocki N."/>
            <person name="Clum A."/>
            <person name="Culley D."/>
            <person name="Crous P.W."/>
            <person name="Fauchery L."/>
            <person name="Girlanda M."/>
            <person name="Hayes R.D."/>
            <person name="Keri Z."/>
            <person name="LaButti K."/>
            <person name="Lipzen A."/>
            <person name="Lombard V."/>
            <person name="Magnuson J."/>
            <person name="Maillard F."/>
            <person name="Murat C."/>
            <person name="Nolan M."/>
            <person name="Ohm R.A."/>
            <person name="Pangilinan J."/>
            <person name="Pereira M.F."/>
            <person name="Perotto S."/>
            <person name="Peter M."/>
            <person name="Pfister S."/>
            <person name="Riley R."/>
            <person name="Sitrit Y."/>
            <person name="Stielow J.B."/>
            <person name="Szollosi G."/>
            <person name="Zifcakova L."/>
            <person name="Stursova M."/>
            <person name="Spatafora J.W."/>
            <person name="Tedersoo L."/>
            <person name="Vaario L.M."/>
            <person name="Yamada A."/>
            <person name="Yan M."/>
            <person name="Wang P."/>
            <person name="Xu J."/>
            <person name="Bruns T."/>
            <person name="Baldrian P."/>
            <person name="Vilgalys R."/>
            <person name="Dunand C."/>
            <person name="Henrissat B."/>
            <person name="Grigoriev I.V."/>
            <person name="Hibbett D."/>
            <person name="Nagy L.G."/>
            <person name="Martin F.M."/>
        </authorList>
    </citation>
    <scope>NUCLEOTIDE SEQUENCE</scope>
    <source>
        <strain evidence="2">BED1</strain>
    </source>
</reference>
<feature type="chain" id="PRO_5041968671" description="Lipoprotein" evidence="1">
    <location>
        <begin position="20"/>
        <end position="117"/>
    </location>
</feature>
<feature type="signal peptide" evidence="1">
    <location>
        <begin position="1"/>
        <end position="19"/>
    </location>
</feature>